<protein>
    <recommendedName>
        <fullName evidence="5">Peptidase S74 domain-containing protein</fullName>
    </recommendedName>
</protein>
<dbReference type="Proteomes" id="UP000290545">
    <property type="component" value="Unassembled WGS sequence"/>
</dbReference>
<dbReference type="OrthoDB" id="658938at2"/>
<evidence type="ECO:0000313" key="3">
    <source>
        <dbReference type="EMBL" id="RXK86196.1"/>
    </source>
</evidence>
<sequence>MKKIISLISLSSLILNFSAAQETLQSVTTAGNTTDQRITVQTSYGGPMYTGRQMGTSYGFPNPYAAIFYAKTDALSSNNVYLFSGYHGTNSELGSGTNSFYVRGDGSGYFAGNLGVGTATPSYKLVVHGNALLGGGNLDPAIPDQLSPLANTGKLLIGWNRSGSEGETDFITNRGGGGLGGFRFFDYDNNGILTSLMSLNGSGNLFLNGNQTIGTTATQRDLNVNGNIKTRKIKVTQTDWADYVFDSSYQLKSLAYVETFVQQNKHLPEVPSAIEVKENGLDLADNQVVLLKKIEELTLYIIQQNKAISQQNEKIEQMRKDLEGIKGK</sequence>
<evidence type="ECO:0008006" key="5">
    <source>
        <dbReference type="Google" id="ProtNLM"/>
    </source>
</evidence>
<feature type="signal peptide" evidence="2">
    <location>
        <begin position="1"/>
        <end position="20"/>
    </location>
</feature>
<evidence type="ECO:0000313" key="4">
    <source>
        <dbReference type="Proteomes" id="UP000290545"/>
    </source>
</evidence>
<dbReference type="AlphaFoldDB" id="A0A4V1MAK5"/>
<name>A0A4V1MAK5_9BACT</name>
<evidence type="ECO:0000256" key="1">
    <source>
        <dbReference type="SAM" id="Coils"/>
    </source>
</evidence>
<keyword evidence="4" id="KW-1185">Reference proteome</keyword>
<reference evidence="3 4" key="1">
    <citation type="submission" date="2019-01" db="EMBL/GenBank/DDBJ databases">
        <title>Filimonas sp. strain TTM-71.</title>
        <authorList>
            <person name="Chen W.-M."/>
        </authorList>
    </citation>
    <scope>NUCLEOTIDE SEQUENCE [LARGE SCALE GENOMIC DNA]</scope>
    <source>
        <strain evidence="3 4">TTM-71</strain>
    </source>
</reference>
<evidence type="ECO:0000256" key="2">
    <source>
        <dbReference type="SAM" id="SignalP"/>
    </source>
</evidence>
<feature type="chain" id="PRO_5020308215" description="Peptidase S74 domain-containing protein" evidence="2">
    <location>
        <begin position="21"/>
        <end position="328"/>
    </location>
</feature>
<gene>
    <name evidence="3" type="ORF">ESB13_05145</name>
</gene>
<keyword evidence="2" id="KW-0732">Signal</keyword>
<keyword evidence="1" id="KW-0175">Coiled coil</keyword>
<accession>A0A4V1MAK5</accession>
<comment type="caution">
    <text evidence="3">The sequence shown here is derived from an EMBL/GenBank/DDBJ whole genome shotgun (WGS) entry which is preliminary data.</text>
</comment>
<dbReference type="EMBL" id="SDHZ01000001">
    <property type="protein sequence ID" value="RXK86196.1"/>
    <property type="molecule type" value="Genomic_DNA"/>
</dbReference>
<dbReference type="RefSeq" id="WP_129001946.1">
    <property type="nucleotide sequence ID" value="NZ_SDHZ01000001.1"/>
</dbReference>
<proteinExistence type="predicted"/>
<organism evidence="3 4">
    <name type="scientific">Filimonas effusa</name>
    <dbReference type="NCBI Taxonomy" id="2508721"/>
    <lineage>
        <taxon>Bacteria</taxon>
        <taxon>Pseudomonadati</taxon>
        <taxon>Bacteroidota</taxon>
        <taxon>Chitinophagia</taxon>
        <taxon>Chitinophagales</taxon>
        <taxon>Chitinophagaceae</taxon>
        <taxon>Filimonas</taxon>
    </lineage>
</organism>
<feature type="coiled-coil region" evidence="1">
    <location>
        <begin position="301"/>
        <end position="328"/>
    </location>
</feature>